<dbReference type="AlphaFoldDB" id="A0A841C6B5"/>
<evidence type="ECO:0000313" key="12">
    <source>
        <dbReference type="Proteomes" id="UP000587527"/>
    </source>
</evidence>
<dbReference type="InterPro" id="IPR015500">
    <property type="entry name" value="Peptidase_S8_subtilisin-rel"/>
</dbReference>
<proteinExistence type="inferred from homology"/>
<feature type="chain" id="PRO_5032323710" evidence="9">
    <location>
        <begin position="26"/>
        <end position="1083"/>
    </location>
</feature>
<evidence type="ECO:0000256" key="3">
    <source>
        <dbReference type="ARBA" id="ARBA00022801"/>
    </source>
</evidence>
<dbReference type="PANTHER" id="PTHR43806:SF11">
    <property type="entry name" value="CEREVISIN-RELATED"/>
    <property type="match status" value="1"/>
</dbReference>
<feature type="domain" description="Peptidase S8/S53" evidence="10">
    <location>
        <begin position="212"/>
        <end position="465"/>
    </location>
</feature>
<keyword evidence="9" id="KW-0732">Signal</keyword>
<evidence type="ECO:0000256" key="1">
    <source>
        <dbReference type="ARBA" id="ARBA00011073"/>
    </source>
</evidence>
<dbReference type="RefSeq" id="WP_184846376.1">
    <property type="nucleotide sequence ID" value="NZ_JACHMN010000003.1"/>
</dbReference>
<dbReference type="InterPro" id="IPR022398">
    <property type="entry name" value="Peptidase_S8_His-AS"/>
</dbReference>
<dbReference type="PRINTS" id="PR00723">
    <property type="entry name" value="SUBTILISIN"/>
</dbReference>
<evidence type="ECO:0000256" key="6">
    <source>
        <dbReference type="PROSITE-ProRule" id="PRU01240"/>
    </source>
</evidence>
<dbReference type="PROSITE" id="PS00136">
    <property type="entry name" value="SUBTILASE_ASP"/>
    <property type="match status" value="1"/>
</dbReference>
<dbReference type="InterPro" id="IPR036852">
    <property type="entry name" value="Peptidase_S8/S53_dom_sf"/>
</dbReference>
<dbReference type="GO" id="GO:0004252">
    <property type="term" value="F:serine-type endopeptidase activity"/>
    <property type="evidence" value="ECO:0007669"/>
    <property type="project" value="UniProtKB-UniRule"/>
</dbReference>
<dbReference type="GO" id="GO:0006508">
    <property type="term" value="P:proteolysis"/>
    <property type="evidence" value="ECO:0007669"/>
    <property type="project" value="UniProtKB-KW"/>
</dbReference>
<feature type="active site" description="Charge relay system" evidence="5 6">
    <location>
        <position position="427"/>
    </location>
</feature>
<evidence type="ECO:0000313" key="11">
    <source>
        <dbReference type="EMBL" id="MBB5874331.1"/>
    </source>
</evidence>
<dbReference type="InterPro" id="IPR023827">
    <property type="entry name" value="Peptidase_S8_Asp-AS"/>
</dbReference>
<keyword evidence="4 6" id="KW-0720">Serine protease</keyword>
<comment type="caution">
    <text evidence="11">The sequence shown here is derived from an EMBL/GenBank/DDBJ whole genome shotgun (WGS) entry which is preliminary data.</text>
</comment>
<reference evidence="11 12" key="1">
    <citation type="submission" date="2020-08" db="EMBL/GenBank/DDBJ databases">
        <title>Sequencing the genomes of 1000 actinobacteria strains.</title>
        <authorList>
            <person name="Klenk H.-P."/>
        </authorList>
    </citation>
    <scope>NUCLEOTIDE SEQUENCE [LARGE SCALE GENOMIC DNA]</scope>
    <source>
        <strain evidence="11 12">DSM 45362</strain>
    </source>
</reference>
<keyword evidence="12" id="KW-1185">Reference proteome</keyword>
<keyword evidence="3 6" id="KW-0378">Hydrolase</keyword>
<dbReference type="PANTHER" id="PTHR43806">
    <property type="entry name" value="PEPTIDASE S8"/>
    <property type="match status" value="1"/>
</dbReference>
<accession>A0A841C6B5</accession>
<feature type="active site" description="Charge relay system" evidence="5 6">
    <location>
        <position position="221"/>
    </location>
</feature>
<dbReference type="InterPro" id="IPR023828">
    <property type="entry name" value="Peptidase_S8_Ser-AS"/>
</dbReference>
<evidence type="ECO:0000256" key="7">
    <source>
        <dbReference type="RuleBase" id="RU003355"/>
    </source>
</evidence>
<feature type="region of interest" description="Disordered" evidence="8">
    <location>
        <begin position="378"/>
        <end position="398"/>
    </location>
</feature>
<dbReference type="PROSITE" id="PS00137">
    <property type="entry name" value="SUBTILASE_HIS"/>
    <property type="match status" value="1"/>
</dbReference>
<dbReference type="Gene3D" id="3.40.50.200">
    <property type="entry name" value="Peptidase S8/S53 domain"/>
    <property type="match status" value="1"/>
</dbReference>
<dbReference type="EMBL" id="JACHMN010000003">
    <property type="protein sequence ID" value="MBB5874331.1"/>
    <property type="molecule type" value="Genomic_DNA"/>
</dbReference>
<dbReference type="PROSITE" id="PS51892">
    <property type="entry name" value="SUBTILASE"/>
    <property type="match status" value="1"/>
</dbReference>
<evidence type="ECO:0000259" key="10">
    <source>
        <dbReference type="Pfam" id="PF00082"/>
    </source>
</evidence>
<keyword evidence="2 6" id="KW-0645">Protease</keyword>
<dbReference type="SUPFAM" id="SSF52743">
    <property type="entry name" value="Subtilisin-like"/>
    <property type="match status" value="1"/>
</dbReference>
<evidence type="ECO:0000256" key="9">
    <source>
        <dbReference type="SAM" id="SignalP"/>
    </source>
</evidence>
<dbReference type="Pfam" id="PF00082">
    <property type="entry name" value="Peptidase_S8"/>
    <property type="match status" value="1"/>
</dbReference>
<organism evidence="11 12">
    <name type="scientific">Allocatelliglobosispora scoriae</name>
    <dbReference type="NCBI Taxonomy" id="643052"/>
    <lineage>
        <taxon>Bacteria</taxon>
        <taxon>Bacillati</taxon>
        <taxon>Actinomycetota</taxon>
        <taxon>Actinomycetes</taxon>
        <taxon>Micromonosporales</taxon>
        <taxon>Micromonosporaceae</taxon>
        <taxon>Allocatelliglobosispora</taxon>
    </lineage>
</organism>
<gene>
    <name evidence="11" type="ORF">F4553_007765</name>
</gene>
<protein>
    <submittedName>
        <fullName evidence="11">Subtilisin family serine protease</fullName>
    </submittedName>
</protein>
<feature type="active site" description="Charge relay system" evidence="5 6">
    <location>
        <position position="254"/>
    </location>
</feature>
<evidence type="ECO:0000256" key="2">
    <source>
        <dbReference type="ARBA" id="ARBA00022670"/>
    </source>
</evidence>
<dbReference type="InterPro" id="IPR050131">
    <property type="entry name" value="Peptidase_S8_subtilisin-like"/>
</dbReference>
<evidence type="ECO:0000256" key="4">
    <source>
        <dbReference type="ARBA" id="ARBA00022825"/>
    </source>
</evidence>
<sequence length="1083" mass="112001">MRSRRWLSAALVGGLVLAGLPGATAAAVPAGPAVQPGPRVGATTQVVTLITGDRVTVGPDGQVTVAPRSGVDFIGSADAGHRFVIPSDALPLVRAGRLDKRLFDVTELLAVGAARPGVMPLIVSGAPAVPGLTAERRLPAVRGFAAKAPLDTLAARWPATRASLAAGPRIAGKAAGAATPGKIWLDGLRKPSLDVSVPLIGAPTAWSTGFDGTGVTVAVLDTGIDATHPDLVGKVADHRNFTEGEEDDLDRVGHGTHVASTIAGSGAASAGRYRGVAPGSTLLDGKICTLYGCADSWILAGMQWAAESGAQVVNMSLGGPNTPEIDPVEQAVDDLSAQFGTLFVVAAGNDGTDESVGSPATAAAALAVAATTKTDELADFSSRGPSPDAATLKPEIGAPGAEITAANSKDGELGTPGEPYTTLSGTSMATPHVVGAAAILRQAHPGWTGAQLKAALTASAKPLAGIGVFSTGAGRVDVARAITQQVTTSPAAISLGLQEWPHTDDPVVTTEVTYRNSGTAAVTLQLALTGDLPAGIFSLSAPSVTIPAGGTASVTLTSDTRAGGGATGGIGGVISATGGAISVQTPFGVVREELKHAIHLSANGRDGAPAENAYTSLVNIQTARWYDVDGAEMDLRLPPGTYIASTYIPESGGIRTVLSYPKLVISGPQTIRLDARLAKPFDITLPDPSAKPSASLYIVDYNSERYGLSQTYFVRNISSYFTAHLGPRDLPELTSKFLAVYGRPDAEGSFDKTPFTYTVALIERGSAMTGLTRHVAQRDVATIRTGVGASQPGTRGGRSFALAVPGEFLQTYIGIEQPLPVTRTDYLISNAPVGTWTSEWASPEAWEPITALFGATVDYRPGRTYTERFNQGVFGPAVGQDFASQMPLVREGDTMYLQPALFGDGAGRAGYFSYDTARLALYRGGKLVAQTSEPWAVVDVPAGRGHYRLEATATRNSPMSTRSSAVWTFDSATTAEMADLPLSSVSFEPDLDDANTARKGRFEVVPVRVGRLAGAGSITSLSVEVSTDDGATWRSVPAVKVLGQWRVLLQQPHQAGFVSLRATAADSRGNTVTETVIRAYAVR</sequence>
<dbReference type="InterPro" id="IPR000209">
    <property type="entry name" value="Peptidase_S8/S53_dom"/>
</dbReference>
<dbReference type="Proteomes" id="UP000587527">
    <property type="component" value="Unassembled WGS sequence"/>
</dbReference>
<evidence type="ECO:0000256" key="8">
    <source>
        <dbReference type="SAM" id="MobiDB-lite"/>
    </source>
</evidence>
<feature type="signal peptide" evidence="9">
    <location>
        <begin position="1"/>
        <end position="25"/>
    </location>
</feature>
<comment type="similarity">
    <text evidence="1 6 7">Belongs to the peptidase S8 family.</text>
</comment>
<dbReference type="PROSITE" id="PS00138">
    <property type="entry name" value="SUBTILASE_SER"/>
    <property type="match status" value="1"/>
</dbReference>
<name>A0A841C6B5_9ACTN</name>
<evidence type="ECO:0000256" key="5">
    <source>
        <dbReference type="PIRSR" id="PIRSR615500-1"/>
    </source>
</evidence>